<dbReference type="NCBIfam" id="TIGR00077">
    <property type="entry name" value="lspA"/>
    <property type="match status" value="1"/>
</dbReference>
<sequence length="164" mass="18112">GFLICVIGVVLLDQISKQLVVTYISPYINSGEQISVMGDFFRIIHVRNAGLAFSLGASFPNLLKRVAYVLFPLALLTGLGVFLLRDKQLKMIQRWALACIIGGGIGNIIDRVFREGLVVDFLDFKFFGLFGMERWPTFNVADSAVVIGVFLFILGGVIGKKTHK</sequence>
<gene>
    <name evidence="9" type="ORF">LSH36_1091g00173</name>
</gene>
<evidence type="ECO:0000256" key="6">
    <source>
        <dbReference type="ARBA" id="ARBA00023136"/>
    </source>
</evidence>
<dbReference type="PANTHER" id="PTHR33695">
    <property type="entry name" value="LIPOPROTEIN SIGNAL PEPTIDASE"/>
    <property type="match status" value="1"/>
</dbReference>
<protein>
    <recommendedName>
        <fullName evidence="11">Signal peptidase II</fullName>
    </recommendedName>
</protein>
<dbReference type="PANTHER" id="PTHR33695:SF1">
    <property type="entry name" value="LIPOPROTEIN SIGNAL PEPTIDASE"/>
    <property type="match status" value="1"/>
</dbReference>
<feature type="transmembrane region" description="Helical" evidence="7">
    <location>
        <begin position="95"/>
        <end position="113"/>
    </location>
</feature>
<reference evidence="9" key="1">
    <citation type="journal article" date="2023" name="Mol. Biol. Evol.">
        <title>Third-Generation Sequencing Reveals the Adaptive Role of the Epigenome in Three Deep-Sea Polychaetes.</title>
        <authorList>
            <person name="Perez M."/>
            <person name="Aroh O."/>
            <person name="Sun Y."/>
            <person name="Lan Y."/>
            <person name="Juniper S.K."/>
            <person name="Young C.R."/>
            <person name="Angers B."/>
            <person name="Qian P.Y."/>
        </authorList>
    </citation>
    <scope>NUCLEOTIDE SEQUENCE</scope>
    <source>
        <strain evidence="9">P08H-3</strain>
    </source>
</reference>
<evidence type="ECO:0000256" key="2">
    <source>
        <dbReference type="ARBA" id="ARBA00022670"/>
    </source>
</evidence>
<dbReference type="GO" id="GO:0016020">
    <property type="term" value="C:membrane"/>
    <property type="evidence" value="ECO:0007669"/>
    <property type="project" value="InterPro"/>
</dbReference>
<evidence type="ECO:0000256" key="3">
    <source>
        <dbReference type="ARBA" id="ARBA00022692"/>
    </source>
</evidence>
<feature type="non-terminal residue" evidence="9">
    <location>
        <position position="1"/>
    </location>
</feature>
<feature type="signal peptide" evidence="8">
    <location>
        <begin position="1"/>
        <end position="17"/>
    </location>
</feature>
<name>A0AAD9IVT0_9ANNE</name>
<dbReference type="GO" id="GO:0004190">
    <property type="term" value="F:aspartic-type endopeptidase activity"/>
    <property type="evidence" value="ECO:0007669"/>
    <property type="project" value="InterPro"/>
</dbReference>
<feature type="transmembrane region" description="Helical" evidence="7">
    <location>
        <begin position="140"/>
        <end position="159"/>
    </location>
</feature>
<keyword evidence="8" id="KW-0732">Signal</keyword>
<keyword evidence="4" id="KW-0378">Hydrolase</keyword>
<keyword evidence="2" id="KW-0645">Protease</keyword>
<keyword evidence="10" id="KW-1185">Reference proteome</keyword>
<keyword evidence="5 7" id="KW-1133">Transmembrane helix</keyword>
<evidence type="ECO:0000256" key="8">
    <source>
        <dbReference type="SAM" id="SignalP"/>
    </source>
</evidence>
<keyword evidence="3 7" id="KW-0812">Transmembrane</keyword>
<dbReference type="PRINTS" id="PR00781">
    <property type="entry name" value="LIPOSIGPTASE"/>
</dbReference>
<evidence type="ECO:0000256" key="5">
    <source>
        <dbReference type="ARBA" id="ARBA00022989"/>
    </source>
</evidence>
<dbReference type="AlphaFoldDB" id="A0AAD9IVT0"/>
<feature type="transmembrane region" description="Helical" evidence="7">
    <location>
        <begin position="66"/>
        <end position="83"/>
    </location>
</feature>
<feature type="chain" id="PRO_5042276573" description="Signal peptidase II" evidence="8">
    <location>
        <begin position="18"/>
        <end position="164"/>
    </location>
</feature>
<dbReference type="Pfam" id="PF01252">
    <property type="entry name" value="Peptidase_A8"/>
    <property type="match status" value="1"/>
</dbReference>
<comment type="caution">
    <text evidence="9">The sequence shown here is derived from an EMBL/GenBank/DDBJ whole genome shotgun (WGS) entry which is preliminary data.</text>
</comment>
<dbReference type="InterPro" id="IPR001872">
    <property type="entry name" value="Peptidase_A8"/>
</dbReference>
<evidence type="ECO:0000313" key="9">
    <source>
        <dbReference type="EMBL" id="KAK2141498.1"/>
    </source>
</evidence>
<evidence type="ECO:0008006" key="11">
    <source>
        <dbReference type="Google" id="ProtNLM"/>
    </source>
</evidence>
<evidence type="ECO:0000313" key="10">
    <source>
        <dbReference type="Proteomes" id="UP001208570"/>
    </source>
</evidence>
<keyword evidence="6 7" id="KW-0472">Membrane</keyword>
<accession>A0AAD9IVT0</accession>
<dbReference type="HAMAP" id="MF_00161">
    <property type="entry name" value="LspA"/>
    <property type="match status" value="1"/>
</dbReference>
<keyword evidence="1" id="KW-1003">Cell membrane</keyword>
<dbReference type="PROSITE" id="PS00855">
    <property type="entry name" value="SPASE_II"/>
    <property type="match status" value="1"/>
</dbReference>
<dbReference type="Proteomes" id="UP001208570">
    <property type="component" value="Unassembled WGS sequence"/>
</dbReference>
<organism evidence="9 10">
    <name type="scientific">Paralvinella palmiformis</name>
    <dbReference type="NCBI Taxonomy" id="53620"/>
    <lineage>
        <taxon>Eukaryota</taxon>
        <taxon>Metazoa</taxon>
        <taxon>Spiralia</taxon>
        <taxon>Lophotrochozoa</taxon>
        <taxon>Annelida</taxon>
        <taxon>Polychaeta</taxon>
        <taxon>Sedentaria</taxon>
        <taxon>Canalipalpata</taxon>
        <taxon>Terebellida</taxon>
        <taxon>Terebelliformia</taxon>
        <taxon>Alvinellidae</taxon>
        <taxon>Paralvinella</taxon>
    </lineage>
</organism>
<dbReference type="EMBL" id="JAODUP010001091">
    <property type="protein sequence ID" value="KAK2141498.1"/>
    <property type="molecule type" value="Genomic_DNA"/>
</dbReference>
<evidence type="ECO:0000256" key="7">
    <source>
        <dbReference type="SAM" id="Phobius"/>
    </source>
</evidence>
<evidence type="ECO:0000256" key="1">
    <source>
        <dbReference type="ARBA" id="ARBA00022475"/>
    </source>
</evidence>
<evidence type="ECO:0000256" key="4">
    <source>
        <dbReference type="ARBA" id="ARBA00022801"/>
    </source>
</evidence>
<proteinExistence type="inferred from homology"/>
<dbReference type="GO" id="GO:0006508">
    <property type="term" value="P:proteolysis"/>
    <property type="evidence" value="ECO:0007669"/>
    <property type="project" value="UniProtKB-KW"/>
</dbReference>